<organism evidence="1 2">
    <name type="scientific">Gossypium arboreum</name>
    <name type="common">Tree cotton</name>
    <name type="synonym">Gossypium nanking</name>
    <dbReference type="NCBI Taxonomy" id="29729"/>
    <lineage>
        <taxon>Eukaryota</taxon>
        <taxon>Viridiplantae</taxon>
        <taxon>Streptophyta</taxon>
        <taxon>Embryophyta</taxon>
        <taxon>Tracheophyta</taxon>
        <taxon>Spermatophyta</taxon>
        <taxon>Magnoliopsida</taxon>
        <taxon>eudicotyledons</taxon>
        <taxon>Gunneridae</taxon>
        <taxon>Pentapetalae</taxon>
        <taxon>rosids</taxon>
        <taxon>malvids</taxon>
        <taxon>Malvales</taxon>
        <taxon>Malvaceae</taxon>
        <taxon>Malvoideae</taxon>
        <taxon>Gossypium</taxon>
    </lineage>
</organism>
<keyword evidence="2" id="KW-1185">Reference proteome</keyword>
<reference evidence="1 2" key="1">
    <citation type="submission" date="2023-03" db="EMBL/GenBank/DDBJ databases">
        <title>WGS of Gossypium arboreum.</title>
        <authorList>
            <person name="Yu D."/>
        </authorList>
    </citation>
    <scope>NUCLEOTIDE SEQUENCE [LARGE SCALE GENOMIC DNA]</scope>
    <source>
        <tissue evidence="1">Leaf</tissue>
    </source>
</reference>
<dbReference type="Proteomes" id="UP001358586">
    <property type="component" value="Chromosome 2"/>
</dbReference>
<evidence type="ECO:0000313" key="1">
    <source>
        <dbReference type="EMBL" id="KAK5842823.1"/>
    </source>
</evidence>
<gene>
    <name evidence="1" type="ORF">PVK06_005225</name>
</gene>
<dbReference type="EMBL" id="JARKNE010000002">
    <property type="protein sequence ID" value="KAK5842823.1"/>
    <property type="molecule type" value="Genomic_DNA"/>
</dbReference>
<proteinExistence type="predicted"/>
<evidence type="ECO:0000313" key="2">
    <source>
        <dbReference type="Proteomes" id="UP001358586"/>
    </source>
</evidence>
<sequence length="50" mass="5952">MAFETYDFSFMFHTPPHADEENVDCRNYAQHQCQAPQKYTPRTIASNHQF</sequence>
<accession>A0ABR0QV55</accession>
<protein>
    <submittedName>
        <fullName evidence="1">Uncharacterized protein</fullName>
    </submittedName>
</protein>
<comment type="caution">
    <text evidence="1">The sequence shown here is derived from an EMBL/GenBank/DDBJ whole genome shotgun (WGS) entry which is preliminary data.</text>
</comment>
<name>A0ABR0QV55_GOSAR</name>